<dbReference type="AlphaFoldDB" id="A0A1M7JR84"/>
<dbReference type="RefSeq" id="WP_073199248.1">
    <property type="nucleotide sequence ID" value="NZ_FRCZ01000001.1"/>
</dbReference>
<evidence type="ECO:0000313" key="5">
    <source>
        <dbReference type="EMBL" id="SHM55590.1"/>
    </source>
</evidence>
<dbReference type="InterPro" id="IPR015797">
    <property type="entry name" value="NUDIX_hydrolase-like_dom_sf"/>
</dbReference>
<dbReference type="PRINTS" id="PR00502">
    <property type="entry name" value="NUDIXFAMILY"/>
</dbReference>
<comment type="cofactor">
    <cofactor evidence="1">
        <name>Mg(2+)</name>
        <dbReference type="ChEBI" id="CHEBI:18420"/>
    </cofactor>
</comment>
<evidence type="ECO:0000256" key="2">
    <source>
        <dbReference type="ARBA" id="ARBA00022801"/>
    </source>
</evidence>
<dbReference type="InterPro" id="IPR020084">
    <property type="entry name" value="NUDIX_hydrolase_CS"/>
</dbReference>
<dbReference type="PANTHER" id="PTHR43046:SF2">
    <property type="entry name" value="8-OXO-DGTP DIPHOSPHATASE-RELATED"/>
    <property type="match status" value="1"/>
</dbReference>
<dbReference type="EMBL" id="FRCZ01000001">
    <property type="protein sequence ID" value="SHM55590.1"/>
    <property type="molecule type" value="Genomic_DNA"/>
</dbReference>
<feature type="domain" description="Nudix hydrolase" evidence="4">
    <location>
        <begin position="6"/>
        <end position="139"/>
    </location>
</feature>
<gene>
    <name evidence="5" type="ORF">SAMN05216179_0451</name>
</gene>
<accession>A0A1M7JR84</accession>
<dbReference type="Proteomes" id="UP000184184">
    <property type="component" value="Unassembled WGS sequence"/>
</dbReference>
<dbReference type="GO" id="GO:0016787">
    <property type="term" value="F:hydrolase activity"/>
    <property type="evidence" value="ECO:0007669"/>
    <property type="project" value="UniProtKB-KW"/>
</dbReference>
<dbReference type="Pfam" id="PF00293">
    <property type="entry name" value="NUDIX"/>
    <property type="match status" value="1"/>
</dbReference>
<keyword evidence="6" id="KW-1185">Reference proteome</keyword>
<comment type="similarity">
    <text evidence="3">Belongs to the Nudix hydrolase family.</text>
</comment>
<reference evidence="5 6" key="1">
    <citation type="submission" date="2016-11" db="EMBL/GenBank/DDBJ databases">
        <authorList>
            <person name="Jaros S."/>
            <person name="Januszkiewicz K."/>
            <person name="Wedrychowicz H."/>
        </authorList>
    </citation>
    <scope>NUCLEOTIDE SEQUENCE [LARGE SCALE GENOMIC DNA]</scope>
    <source>
        <strain evidence="5 6">CGMCC 1.10681</strain>
    </source>
</reference>
<evidence type="ECO:0000259" key="4">
    <source>
        <dbReference type="PROSITE" id="PS51462"/>
    </source>
</evidence>
<evidence type="ECO:0000313" key="6">
    <source>
        <dbReference type="Proteomes" id="UP000184184"/>
    </source>
</evidence>
<evidence type="ECO:0000256" key="3">
    <source>
        <dbReference type="RuleBase" id="RU003476"/>
    </source>
</evidence>
<keyword evidence="2 3" id="KW-0378">Hydrolase</keyword>
<dbReference type="STRING" id="1027249.SAMN05216179_0451"/>
<dbReference type="OrthoDB" id="9787476at2"/>
<protein>
    <submittedName>
        <fullName evidence="5">ADP-ribose pyrophosphatase YjhB, NUDIX family</fullName>
    </submittedName>
</protein>
<sequence length="146" mass="16579">MIGSEKVIMVVSGAIVLDCENQVLMQKRSDNEQWGFPGGFMDLGESVQATAKREVYEETGLKLEKLELFGIYSGPQYDKTFSNGDQVSLVFIPFICKQYSGELVESNEESLQNKFYSLDKLPENIFKEHKMLIDDLLSKKKRPIIG</sequence>
<dbReference type="InterPro" id="IPR020476">
    <property type="entry name" value="Nudix_hydrolase"/>
</dbReference>
<name>A0A1M7JR84_9BACI</name>
<dbReference type="PANTHER" id="PTHR43046">
    <property type="entry name" value="GDP-MANNOSE MANNOSYL HYDROLASE"/>
    <property type="match status" value="1"/>
</dbReference>
<dbReference type="InterPro" id="IPR000086">
    <property type="entry name" value="NUDIX_hydrolase_dom"/>
</dbReference>
<dbReference type="CDD" id="cd04677">
    <property type="entry name" value="NUDIX_Hydrolase"/>
    <property type="match status" value="1"/>
</dbReference>
<dbReference type="SUPFAM" id="SSF55811">
    <property type="entry name" value="Nudix"/>
    <property type="match status" value="1"/>
</dbReference>
<dbReference type="Gene3D" id="3.90.79.10">
    <property type="entry name" value="Nucleoside Triphosphate Pyrophosphohydrolase"/>
    <property type="match status" value="1"/>
</dbReference>
<proteinExistence type="inferred from homology"/>
<organism evidence="5 6">
    <name type="scientific">Gracilibacillus kekensis</name>
    <dbReference type="NCBI Taxonomy" id="1027249"/>
    <lineage>
        <taxon>Bacteria</taxon>
        <taxon>Bacillati</taxon>
        <taxon>Bacillota</taxon>
        <taxon>Bacilli</taxon>
        <taxon>Bacillales</taxon>
        <taxon>Bacillaceae</taxon>
        <taxon>Gracilibacillus</taxon>
    </lineage>
</organism>
<dbReference type="PROSITE" id="PS00893">
    <property type="entry name" value="NUDIX_BOX"/>
    <property type="match status" value="1"/>
</dbReference>
<dbReference type="PROSITE" id="PS51462">
    <property type="entry name" value="NUDIX"/>
    <property type="match status" value="1"/>
</dbReference>
<evidence type="ECO:0000256" key="1">
    <source>
        <dbReference type="ARBA" id="ARBA00001946"/>
    </source>
</evidence>